<evidence type="ECO:0000256" key="4">
    <source>
        <dbReference type="SAM" id="SignalP"/>
    </source>
</evidence>
<dbReference type="Proteomes" id="UP000199649">
    <property type="component" value="Chromosome I"/>
</dbReference>
<organism evidence="6 7">
    <name type="scientific">Agrococcus carbonis</name>
    <dbReference type="NCBI Taxonomy" id="684552"/>
    <lineage>
        <taxon>Bacteria</taxon>
        <taxon>Bacillati</taxon>
        <taxon>Actinomycetota</taxon>
        <taxon>Actinomycetes</taxon>
        <taxon>Micrococcales</taxon>
        <taxon>Microbacteriaceae</taxon>
        <taxon>Agrococcus</taxon>
    </lineage>
</organism>
<comment type="subcellular location">
    <subcellularLocation>
        <location evidence="1">Periplasm</location>
    </subcellularLocation>
</comment>
<protein>
    <submittedName>
        <fullName evidence="6">NitT/TauT family transport system substrate-binding protein</fullName>
    </submittedName>
</protein>
<proteinExistence type="inferred from homology"/>
<dbReference type="PROSITE" id="PS51257">
    <property type="entry name" value="PROKAR_LIPOPROTEIN"/>
    <property type="match status" value="1"/>
</dbReference>
<evidence type="ECO:0000256" key="2">
    <source>
        <dbReference type="ARBA" id="ARBA00010742"/>
    </source>
</evidence>
<dbReference type="EMBL" id="LT629734">
    <property type="protein sequence ID" value="SDR97810.1"/>
    <property type="molecule type" value="Genomic_DNA"/>
</dbReference>
<feature type="signal peptide" evidence="4">
    <location>
        <begin position="1"/>
        <end position="32"/>
    </location>
</feature>
<dbReference type="PANTHER" id="PTHR30024">
    <property type="entry name" value="ALIPHATIC SULFONATES-BINDING PROTEIN-RELATED"/>
    <property type="match status" value="1"/>
</dbReference>
<dbReference type="SUPFAM" id="SSF53850">
    <property type="entry name" value="Periplasmic binding protein-like II"/>
    <property type="match status" value="1"/>
</dbReference>
<dbReference type="Pfam" id="PF09084">
    <property type="entry name" value="NMT1"/>
    <property type="match status" value="1"/>
</dbReference>
<sequence length="335" mass="34186">MHTTTTRRRAAGAVALLAAAALGLAGCSTSTATQTPAPAPDASESGALETTELLVGIVPVIDHASVFQAIEAGYFEEEGLDVTAQPAQGGAAAVPAMIAGEMQAAFATYPSFLLAQASGVEMSIVAMGIEGTEETAGVYVAEGSDIASIEDLEGATIAVNTLNNTGDLTIKAQLAEAGVDASSVQFIELPFPDMGPTLASGGVDAVWVVEPFLTGLEANGAQKVFSTYAGPTAEIPVSGIGMTREFVDANPNTVAAFQRAIERANADLAADPDIARELVTGYSQTTAEVAQQLNAPTWVEGGPSADDLQVWNDLMVELGALQEPVDLDAMAVTQG</sequence>
<feature type="chain" id="PRO_5009255483" evidence="4">
    <location>
        <begin position="33"/>
        <end position="335"/>
    </location>
</feature>
<keyword evidence="7" id="KW-1185">Reference proteome</keyword>
<evidence type="ECO:0000256" key="3">
    <source>
        <dbReference type="ARBA" id="ARBA00022729"/>
    </source>
</evidence>
<dbReference type="OrthoDB" id="7808807at2"/>
<dbReference type="PANTHER" id="PTHR30024:SF47">
    <property type="entry name" value="TAURINE-BINDING PERIPLASMIC PROTEIN"/>
    <property type="match status" value="1"/>
</dbReference>
<evidence type="ECO:0000313" key="7">
    <source>
        <dbReference type="Proteomes" id="UP000199649"/>
    </source>
</evidence>
<accession>A0A1H1NG63</accession>
<dbReference type="InterPro" id="IPR015168">
    <property type="entry name" value="SsuA/THI5"/>
</dbReference>
<dbReference type="GO" id="GO:0042597">
    <property type="term" value="C:periplasmic space"/>
    <property type="evidence" value="ECO:0007669"/>
    <property type="project" value="UniProtKB-SubCell"/>
</dbReference>
<name>A0A1H1NG63_9MICO</name>
<reference evidence="7" key="1">
    <citation type="submission" date="2016-10" db="EMBL/GenBank/DDBJ databases">
        <authorList>
            <person name="Varghese N."/>
            <person name="Submissions S."/>
        </authorList>
    </citation>
    <scope>NUCLEOTIDE SEQUENCE [LARGE SCALE GENOMIC DNA]</scope>
    <source>
        <strain evidence="7">DSM 22965</strain>
    </source>
</reference>
<feature type="domain" description="SsuA/THI5-like" evidence="5">
    <location>
        <begin position="62"/>
        <end position="274"/>
    </location>
</feature>
<comment type="similarity">
    <text evidence="2">Belongs to the bacterial solute-binding protein SsuA/TauA family.</text>
</comment>
<keyword evidence="3 4" id="KW-0732">Signal</keyword>
<dbReference type="AlphaFoldDB" id="A0A1H1NG63"/>
<dbReference type="Gene3D" id="3.40.190.10">
    <property type="entry name" value="Periplasmic binding protein-like II"/>
    <property type="match status" value="2"/>
</dbReference>
<gene>
    <name evidence="6" type="ORF">SAMN04489719_1256</name>
</gene>
<evidence type="ECO:0000259" key="5">
    <source>
        <dbReference type="Pfam" id="PF09084"/>
    </source>
</evidence>
<evidence type="ECO:0000313" key="6">
    <source>
        <dbReference type="EMBL" id="SDR97810.1"/>
    </source>
</evidence>
<dbReference type="STRING" id="684552.SAMN04489719_1256"/>
<evidence type="ECO:0000256" key="1">
    <source>
        <dbReference type="ARBA" id="ARBA00004418"/>
    </source>
</evidence>
<dbReference type="RefSeq" id="WP_157674222.1">
    <property type="nucleotide sequence ID" value="NZ_LT629734.1"/>
</dbReference>